<keyword evidence="1" id="KW-0732">Signal</keyword>
<feature type="signal peptide" evidence="1">
    <location>
        <begin position="1"/>
        <end position="21"/>
    </location>
</feature>
<sequence>MNLKMFFGLIAMMISATHAQAGDFGGSVSQEQTKIGAMQFLLSLEKNLKELQDKKSERLRELGMSEFDEKLLNGVDPGVLRVLDEKLLTIVGDINYCVAMKDLHEQLLHKILRKESKAKL</sequence>
<evidence type="ECO:0000313" key="3">
    <source>
        <dbReference type="Proteomes" id="UP000321026"/>
    </source>
</evidence>
<accession>A0A5C7J2P1</accession>
<gene>
    <name evidence="2" type="ORF">E6Q11_06750</name>
</gene>
<dbReference type="AlphaFoldDB" id="A0A5C7J2P1"/>
<organism evidence="2 3">
    <name type="scientific">Candidatus Dojkabacteria bacterium</name>
    <dbReference type="NCBI Taxonomy" id="2099670"/>
    <lineage>
        <taxon>Bacteria</taxon>
        <taxon>Candidatus Dojkabacteria</taxon>
    </lineage>
</organism>
<name>A0A5C7J2P1_9BACT</name>
<proteinExistence type="predicted"/>
<feature type="chain" id="PRO_5022974139" evidence="1">
    <location>
        <begin position="22"/>
        <end position="120"/>
    </location>
</feature>
<evidence type="ECO:0000313" key="2">
    <source>
        <dbReference type="EMBL" id="TXG75771.1"/>
    </source>
</evidence>
<dbReference type="EMBL" id="SSDS01000107">
    <property type="protein sequence ID" value="TXG75771.1"/>
    <property type="molecule type" value="Genomic_DNA"/>
</dbReference>
<evidence type="ECO:0000256" key="1">
    <source>
        <dbReference type="SAM" id="SignalP"/>
    </source>
</evidence>
<comment type="caution">
    <text evidence="2">The sequence shown here is derived from an EMBL/GenBank/DDBJ whole genome shotgun (WGS) entry which is preliminary data.</text>
</comment>
<protein>
    <submittedName>
        <fullName evidence="2">Uncharacterized protein</fullName>
    </submittedName>
</protein>
<dbReference type="Proteomes" id="UP000321026">
    <property type="component" value="Unassembled WGS sequence"/>
</dbReference>
<reference evidence="2 3" key="1">
    <citation type="submission" date="2018-09" db="EMBL/GenBank/DDBJ databases">
        <title>Metagenome Assembled Genomes from an Advanced Water Purification Facility.</title>
        <authorList>
            <person name="Stamps B.W."/>
            <person name="Spear J.R."/>
        </authorList>
    </citation>
    <scope>NUCLEOTIDE SEQUENCE [LARGE SCALE GENOMIC DNA]</scope>
    <source>
        <strain evidence="2">Bin_63_2</strain>
    </source>
</reference>